<dbReference type="PANTHER" id="PTHR12674">
    <property type="entry name" value="PREFOLDIN SUBUNIT 5"/>
    <property type="match status" value="1"/>
</dbReference>
<reference evidence="2" key="1">
    <citation type="submission" date="2021-01" db="EMBL/GenBank/DDBJ databases">
        <authorList>
            <consortium name="Genoscope - CEA"/>
            <person name="William W."/>
        </authorList>
    </citation>
    <scope>NUCLEOTIDE SEQUENCE</scope>
</reference>
<feature type="coiled-coil region" evidence="1">
    <location>
        <begin position="116"/>
        <end position="154"/>
    </location>
</feature>
<keyword evidence="3" id="KW-1185">Reference proteome</keyword>
<dbReference type="GO" id="GO:0051082">
    <property type="term" value="F:unfolded protein binding"/>
    <property type="evidence" value="ECO:0007669"/>
    <property type="project" value="InterPro"/>
</dbReference>
<dbReference type="OrthoDB" id="10267474at2759"/>
<evidence type="ECO:0000256" key="1">
    <source>
        <dbReference type="SAM" id="Coils"/>
    </source>
</evidence>
<gene>
    <name evidence="2" type="ORF">PPENT_87.1.T1010114</name>
</gene>
<dbReference type="PANTHER" id="PTHR12674:SF2">
    <property type="entry name" value="PREFOLDIN SUBUNIT 5"/>
    <property type="match status" value="1"/>
</dbReference>
<dbReference type="InterPro" id="IPR004127">
    <property type="entry name" value="Prefoldin_subunit_alpha"/>
</dbReference>
<sequence length="164" mass="19251">MSQQQEEQKAIPLDKLTPQQLLQIKKQIEEEVQSLSQSLSQFRIANAKYEESKVILKRLDQTPKDNDLLVPITASLYVPGRLINPQSIMIDYGTGYFVERNTEQGSHFCDRKLQLLKESQDKLSNIINQKKQFMDKLNIELQKRVLQVQQIQQQQQQQQQQKKQ</sequence>
<name>A0A8S1WW37_9CILI</name>
<dbReference type="AlphaFoldDB" id="A0A8S1WW37"/>
<organism evidence="2 3">
    <name type="scientific">Paramecium pentaurelia</name>
    <dbReference type="NCBI Taxonomy" id="43138"/>
    <lineage>
        <taxon>Eukaryota</taxon>
        <taxon>Sar</taxon>
        <taxon>Alveolata</taxon>
        <taxon>Ciliophora</taxon>
        <taxon>Intramacronucleata</taxon>
        <taxon>Oligohymenophorea</taxon>
        <taxon>Peniculida</taxon>
        <taxon>Parameciidae</taxon>
        <taxon>Paramecium</taxon>
    </lineage>
</organism>
<comment type="caution">
    <text evidence="2">The sequence shown here is derived from an EMBL/GenBank/DDBJ whole genome shotgun (WGS) entry which is preliminary data.</text>
</comment>
<evidence type="ECO:0000313" key="3">
    <source>
        <dbReference type="Proteomes" id="UP000689195"/>
    </source>
</evidence>
<dbReference type="GO" id="GO:1990114">
    <property type="term" value="P:RNA polymerase II core complex assembly"/>
    <property type="evidence" value="ECO:0007669"/>
    <property type="project" value="TreeGrafter"/>
</dbReference>
<dbReference type="GO" id="GO:0005737">
    <property type="term" value="C:cytoplasm"/>
    <property type="evidence" value="ECO:0007669"/>
    <property type="project" value="TreeGrafter"/>
</dbReference>
<protein>
    <recommendedName>
        <fullName evidence="4">Prefoldin subunit 5</fullName>
    </recommendedName>
</protein>
<evidence type="ECO:0000313" key="2">
    <source>
        <dbReference type="EMBL" id="CAD8192369.1"/>
    </source>
</evidence>
<dbReference type="InterPro" id="IPR011599">
    <property type="entry name" value="PFD_alpha_archaea"/>
</dbReference>
<dbReference type="EMBL" id="CAJJDO010000101">
    <property type="protein sequence ID" value="CAD8192369.1"/>
    <property type="molecule type" value="Genomic_DNA"/>
</dbReference>
<dbReference type="Pfam" id="PF02996">
    <property type="entry name" value="Prefoldin"/>
    <property type="match status" value="1"/>
</dbReference>
<dbReference type="Proteomes" id="UP000689195">
    <property type="component" value="Unassembled WGS sequence"/>
</dbReference>
<evidence type="ECO:0008006" key="4">
    <source>
        <dbReference type="Google" id="ProtNLM"/>
    </source>
</evidence>
<proteinExistence type="predicted"/>
<dbReference type="NCBIfam" id="TIGR00293">
    <property type="entry name" value="prefoldin subunit alpha"/>
    <property type="match status" value="1"/>
</dbReference>
<accession>A0A8S1WW37</accession>
<dbReference type="GO" id="GO:0016272">
    <property type="term" value="C:prefoldin complex"/>
    <property type="evidence" value="ECO:0007669"/>
    <property type="project" value="InterPro"/>
</dbReference>
<dbReference type="GO" id="GO:0006457">
    <property type="term" value="P:protein folding"/>
    <property type="evidence" value="ECO:0007669"/>
    <property type="project" value="InterPro"/>
</dbReference>
<dbReference type="GO" id="GO:1990115">
    <property type="term" value="P:RNA polymerase III assembly"/>
    <property type="evidence" value="ECO:0007669"/>
    <property type="project" value="TreeGrafter"/>
</dbReference>
<dbReference type="CDD" id="cd23157">
    <property type="entry name" value="Prefoldin_5"/>
    <property type="match status" value="1"/>
</dbReference>
<keyword evidence="1" id="KW-0175">Coiled coil</keyword>
<dbReference type="GO" id="GO:1990113">
    <property type="term" value="P:RNA polymerase I assembly"/>
    <property type="evidence" value="ECO:0007669"/>
    <property type="project" value="TreeGrafter"/>
</dbReference>